<dbReference type="Gene3D" id="1.10.3380.30">
    <property type="match status" value="1"/>
</dbReference>
<evidence type="ECO:0000259" key="5">
    <source>
        <dbReference type="PROSITE" id="PS51192"/>
    </source>
</evidence>
<name>A0A8J6HZ73_9FIRM</name>
<dbReference type="EMBL" id="JAAKDE010000001">
    <property type="protein sequence ID" value="MBA2132068.1"/>
    <property type="molecule type" value="Genomic_DNA"/>
</dbReference>
<sequence length="763" mass="88138">MQTRTETIFRNYVLDDFQKEAIDYLMDGHSVLVSAPTGVGKTLIADYLIARAIAEGKRVIYTAPIKALSNQKYKEFKEWYGAEKVGIITGDVVINSEADVTIMTTEIFRNMLQQEKEELFGLSHVVFDEIHYLSDESRGTVWEESIIFMPPEIRLLGLSATIPNAHELAAWISEIKGHEVKVVQKTDRIVPLEHRVFHPLTGITTLNKLYKVWSRQQKQNNETETRSPAARRQQALSHLDLVRAVQERDGLPCLYFVFSRMQCELKAMELSEKANFLSVSEQEQVDAVVAQIIEKYALENWPTIHRLKYIFRRGIAFHHAGLLPALKELVEILFGMNLVKVMYATETFAVGINYPVRSVCFDAPTKWDGVSFRPLTTLEYFQMAGRAGRRGIDERGYVYILADLDRYRREEFPSTDPRQIEKLTSRFNLSYNSVLNLFKNHERSEISVILNQNFATFQARNAKIQLEERLLQVRLESGKLREELCADWGSLVCPQARALAKKRLRKQERKIKYIKGRAGRAAVAREIADLKAALSSVAARNCSLEQQKHCVQRVEFYENLYHEQLGLEERASSLRVADRFEEDLVAKAGILAELNYLTEDGTLLPRGEFAARIYAQELLLTEMYFAGYFHEWDEDQINAVMVAVDYEPRKLERLPRSSSLPFDQKPIKKIIRELVYRYGVDEREIRFFPSLSPLAYRWSQGCDFFELLNYTELQEGDIVTAFRRAIDLTRQIRTACLEEDPMLASKLKNCMNKMDRDLVEINL</sequence>
<dbReference type="CDD" id="cd18795">
    <property type="entry name" value="SF2_C_Ski2"/>
    <property type="match status" value="1"/>
</dbReference>
<evidence type="ECO:0000256" key="4">
    <source>
        <dbReference type="ARBA" id="ARBA00022840"/>
    </source>
</evidence>
<dbReference type="Pfam" id="PF08148">
    <property type="entry name" value="DSHCT"/>
    <property type="match status" value="1"/>
</dbReference>
<keyword evidence="4" id="KW-0067">ATP-binding</keyword>
<dbReference type="InterPro" id="IPR012961">
    <property type="entry name" value="Ski2/MTR4_C"/>
</dbReference>
<dbReference type="GO" id="GO:0005524">
    <property type="term" value="F:ATP binding"/>
    <property type="evidence" value="ECO:0007669"/>
    <property type="project" value="UniProtKB-KW"/>
</dbReference>
<dbReference type="GO" id="GO:0003676">
    <property type="term" value="F:nucleic acid binding"/>
    <property type="evidence" value="ECO:0007669"/>
    <property type="project" value="InterPro"/>
</dbReference>
<dbReference type="InterPro" id="IPR050699">
    <property type="entry name" value="RNA-DNA_Helicase"/>
</dbReference>
<dbReference type="Gene3D" id="3.40.50.300">
    <property type="entry name" value="P-loop containing nucleotide triphosphate hydrolases"/>
    <property type="match status" value="2"/>
</dbReference>
<dbReference type="PROSITE" id="PS51194">
    <property type="entry name" value="HELICASE_CTER"/>
    <property type="match status" value="1"/>
</dbReference>
<accession>A0A8J6HZ73</accession>
<evidence type="ECO:0000259" key="6">
    <source>
        <dbReference type="PROSITE" id="PS51194"/>
    </source>
</evidence>
<gene>
    <name evidence="7" type="ORF">G5B42_00645</name>
</gene>
<dbReference type="GO" id="GO:0016787">
    <property type="term" value="F:hydrolase activity"/>
    <property type="evidence" value="ECO:0007669"/>
    <property type="project" value="UniProtKB-KW"/>
</dbReference>
<dbReference type="PANTHER" id="PTHR12131:SF1">
    <property type="entry name" value="ATP-DEPENDENT RNA HELICASE SUPV3L1, MITOCHONDRIAL-RELATED"/>
    <property type="match status" value="1"/>
</dbReference>
<dbReference type="InterPro" id="IPR011545">
    <property type="entry name" value="DEAD/DEAH_box_helicase_dom"/>
</dbReference>
<dbReference type="InterPro" id="IPR001650">
    <property type="entry name" value="Helicase_C-like"/>
</dbReference>
<reference evidence="7" key="1">
    <citation type="submission" date="2020-06" db="EMBL/GenBank/DDBJ databases">
        <title>Novel chitinolytic bacterium.</title>
        <authorList>
            <person name="Ungkulpasvich U."/>
            <person name="Kosugi A."/>
            <person name="Uke A."/>
        </authorList>
    </citation>
    <scope>NUCLEOTIDE SEQUENCE</scope>
    <source>
        <strain evidence="7">UUS1-1</strain>
    </source>
</reference>
<dbReference type="PROSITE" id="PS51192">
    <property type="entry name" value="HELICASE_ATP_BIND_1"/>
    <property type="match status" value="1"/>
</dbReference>
<dbReference type="SMART" id="SM00382">
    <property type="entry name" value="AAA"/>
    <property type="match status" value="1"/>
</dbReference>
<dbReference type="GO" id="GO:0004386">
    <property type="term" value="F:helicase activity"/>
    <property type="evidence" value="ECO:0007669"/>
    <property type="project" value="UniProtKB-KW"/>
</dbReference>
<proteinExistence type="predicted"/>
<comment type="caution">
    <text evidence="7">The sequence shown here is derived from an EMBL/GenBank/DDBJ whole genome shotgun (WGS) entry which is preliminary data.</text>
</comment>
<dbReference type="InterPro" id="IPR027417">
    <property type="entry name" value="P-loop_NTPase"/>
</dbReference>
<evidence type="ECO:0000256" key="1">
    <source>
        <dbReference type="ARBA" id="ARBA00022741"/>
    </source>
</evidence>
<feature type="domain" description="Helicase ATP-binding" evidence="5">
    <location>
        <begin position="22"/>
        <end position="180"/>
    </location>
</feature>
<dbReference type="Pfam" id="PF00270">
    <property type="entry name" value="DEAD"/>
    <property type="match status" value="1"/>
</dbReference>
<dbReference type="SUPFAM" id="SSF52540">
    <property type="entry name" value="P-loop containing nucleoside triphosphate hydrolases"/>
    <property type="match status" value="1"/>
</dbReference>
<keyword evidence="1" id="KW-0547">Nucleotide-binding</keyword>
<evidence type="ECO:0000256" key="3">
    <source>
        <dbReference type="ARBA" id="ARBA00022806"/>
    </source>
</evidence>
<keyword evidence="8" id="KW-1185">Reference proteome</keyword>
<dbReference type="SMART" id="SM00490">
    <property type="entry name" value="HELICc"/>
    <property type="match status" value="1"/>
</dbReference>
<evidence type="ECO:0000256" key="2">
    <source>
        <dbReference type="ARBA" id="ARBA00022801"/>
    </source>
</evidence>
<evidence type="ECO:0000313" key="7">
    <source>
        <dbReference type="EMBL" id="MBA2132068.1"/>
    </source>
</evidence>
<organism evidence="7 8">
    <name type="scientific">Capillibacterium thermochitinicola</name>
    <dbReference type="NCBI Taxonomy" id="2699427"/>
    <lineage>
        <taxon>Bacteria</taxon>
        <taxon>Bacillati</taxon>
        <taxon>Bacillota</taxon>
        <taxon>Capillibacterium</taxon>
    </lineage>
</organism>
<dbReference type="SMART" id="SM01142">
    <property type="entry name" value="DSHCT"/>
    <property type="match status" value="1"/>
</dbReference>
<dbReference type="SMART" id="SM00487">
    <property type="entry name" value="DEXDc"/>
    <property type="match status" value="1"/>
</dbReference>
<evidence type="ECO:0000313" key="8">
    <source>
        <dbReference type="Proteomes" id="UP000657177"/>
    </source>
</evidence>
<dbReference type="InterPro" id="IPR014001">
    <property type="entry name" value="Helicase_ATP-bd"/>
</dbReference>
<feature type="domain" description="Helicase C-terminal" evidence="6">
    <location>
        <begin position="237"/>
        <end position="442"/>
    </location>
</feature>
<dbReference type="InterPro" id="IPR003593">
    <property type="entry name" value="AAA+_ATPase"/>
</dbReference>
<dbReference type="RefSeq" id="WP_181338502.1">
    <property type="nucleotide sequence ID" value="NZ_JAAKDE010000001.1"/>
</dbReference>
<dbReference type="PANTHER" id="PTHR12131">
    <property type="entry name" value="ATP-DEPENDENT RNA AND DNA HELICASE"/>
    <property type="match status" value="1"/>
</dbReference>
<keyword evidence="2" id="KW-0378">Hydrolase</keyword>
<dbReference type="AlphaFoldDB" id="A0A8J6HZ73"/>
<keyword evidence="3 7" id="KW-0347">Helicase</keyword>
<dbReference type="Proteomes" id="UP000657177">
    <property type="component" value="Unassembled WGS sequence"/>
</dbReference>
<protein>
    <submittedName>
        <fullName evidence="7">DEAD/DEAH box helicase</fullName>
    </submittedName>
</protein>